<keyword evidence="3" id="KW-1185">Reference proteome</keyword>
<dbReference type="Proteomes" id="UP000025227">
    <property type="component" value="Unplaced"/>
</dbReference>
<accession>A0A7I4YJW5</accession>
<feature type="domain" description="DUF5641" evidence="2">
    <location>
        <begin position="2"/>
        <end position="54"/>
    </location>
</feature>
<dbReference type="InterPro" id="IPR040676">
    <property type="entry name" value="DUF5641"/>
</dbReference>
<proteinExistence type="predicted"/>
<reference evidence="4" key="1">
    <citation type="submission" date="2020-12" db="UniProtKB">
        <authorList>
            <consortium name="WormBaseParasite"/>
        </authorList>
    </citation>
    <scope>IDENTIFICATION</scope>
    <source>
        <strain evidence="4">MHco3</strain>
    </source>
</reference>
<name>A0A7I4YJW5_HAECO</name>
<protein>
    <submittedName>
        <fullName evidence="4">DUF5641 domain-containing protein</fullName>
    </submittedName>
</protein>
<dbReference type="OMA" id="ELHMPNR"/>
<dbReference type="AlphaFoldDB" id="A0A7I4YJW5"/>
<dbReference type="OrthoDB" id="5869253at2759"/>
<evidence type="ECO:0000259" key="2">
    <source>
        <dbReference type="Pfam" id="PF18701"/>
    </source>
</evidence>
<evidence type="ECO:0000313" key="3">
    <source>
        <dbReference type="Proteomes" id="UP000025227"/>
    </source>
</evidence>
<evidence type="ECO:0000256" key="1">
    <source>
        <dbReference type="SAM" id="MobiDB-lite"/>
    </source>
</evidence>
<sequence length="120" mass="13624">MVVLLADDNLPRNTWKMGRISALKPGRDGAIREVELHMPNGNILRRPINLLVPLELNDDTESLGESQQPELKLIPCTEQQNPPRRYNLRSTTKSVPQKQEIRTSTSSKSREYSEEGSNTE</sequence>
<feature type="compositionally biased region" description="Polar residues" evidence="1">
    <location>
        <begin position="77"/>
        <end position="107"/>
    </location>
</feature>
<feature type="region of interest" description="Disordered" evidence="1">
    <location>
        <begin position="60"/>
        <end position="120"/>
    </location>
</feature>
<organism evidence="3 4">
    <name type="scientific">Haemonchus contortus</name>
    <name type="common">Barber pole worm</name>
    <dbReference type="NCBI Taxonomy" id="6289"/>
    <lineage>
        <taxon>Eukaryota</taxon>
        <taxon>Metazoa</taxon>
        <taxon>Ecdysozoa</taxon>
        <taxon>Nematoda</taxon>
        <taxon>Chromadorea</taxon>
        <taxon>Rhabditida</taxon>
        <taxon>Rhabditina</taxon>
        <taxon>Rhabditomorpha</taxon>
        <taxon>Strongyloidea</taxon>
        <taxon>Trichostrongylidae</taxon>
        <taxon>Haemonchus</taxon>
    </lineage>
</organism>
<dbReference type="WBParaSite" id="HCON_00109670-00001">
    <property type="protein sequence ID" value="HCON_00109670-00001"/>
    <property type="gene ID" value="HCON_00109670"/>
</dbReference>
<dbReference type="Pfam" id="PF18701">
    <property type="entry name" value="DUF5641"/>
    <property type="match status" value="1"/>
</dbReference>
<evidence type="ECO:0000313" key="4">
    <source>
        <dbReference type="WBParaSite" id="HCON_00109670-00001"/>
    </source>
</evidence>